<dbReference type="GO" id="GO:0004674">
    <property type="term" value="F:protein serine/threonine kinase activity"/>
    <property type="evidence" value="ECO:0007669"/>
    <property type="project" value="UniProtKB-KW"/>
</dbReference>
<evidence type="ECO:0000313" key="8">
    <source>
        <dbReference type="EMBL" id="OCG74859.1"/>
    </source>
</evidence>
<protein>
    <recommendedName>
        <fullName evidence="1">non-specific serine/threonine protein kinase</fullName>
        <ecNumber evidence="1">2.7.11.1</ecNumber>
    </recommendedName>
</protein>
<dbReference type="AlphaFoldDB" id="A0A1B9NE28"/>
<dbReference type="InterPro" id="IPR008271">
    <property type="entry name" value="Ser/Thr_kinase_AS"/>
</dbReference>
<accession>A0A1B9NE28</accession>
<keyword evidence="6" id="KW-0067">ATP-binding</keyword>
<dbReference type="Proteomes" id="UP000093355">
    <property type="component" value="Unassembled WGS sequence"/>
</dbReference>
<keyword evidence="9" id="KW-1185">Reference proteome</keyword>
<evidence type="ECO:0000256" key="2">
    <source>
        <dbReference type="ARBA" id="ARBA00022527"/>
    </source>
</evidence>
<dbReference type="PROSITE" id="PS00108">
    <property type="entry name" value="PROTEIN_KINASE_ST"/>
    <property type="match status" value="1"/>
</dbReference>
<dbReference type="SMART" id="SM00220">
    <property type="entry name" value="S_TKc"/>
    <property type="match status" value="1"/>
</dbReference>
<organism evidence="8 9">
    <name type="scientific">Microbacterium sediminis</name>
    <dbReference type="NCBI Taxonomy" id="904291"/>
    <lineage>
        <taxon>Bacteria</taxon>
        <taxon>Bacillati</taxon>
        <taxon>Actinomycetota</taxon>
        <taxon>Actinomycetes</taxon>
        <taxon>Micrococcales</taxon>
        <taxon>Microbacteriaceae</taxon>
        <taxon>Microbacterium</taxon>
    </lineage>
</organism>
<dbReference type="InterPro" id="IPR000719">
    <property type="entry name" value="Prot_kinase_dom"/>
</dbReference>
<evidence type="ECO:0000256" key="4">
    <source>
        <dbReference type="ARBA" id="ARBA00022741"/>
    </source>
</evidence>
<evidence type="ECO:0000256" key="5">
    <source>
        <dbReference type="ARBA" id="ARBA00022777"/>
    </source>
</evidence>
<dbReference type="PROSITE" id="PS00107">
    <property type="entry name" value="PROTEIN_KINASE_ATP"/>
    <property type="match status" value="1"/>
</dbReference>
<evidence type="ECO:0000256" key="1">
    <source>
        <dbReference type="ARBA" id="ARBA00012513"/>
    </source>
</evidence>
<keyword evidence="3" id="KW-0808">Transferase</keyword>
<feature type="domain" description="Protein kinase" evidence="7">
    <location>
        <begin position="15"/>
        <end position="272"/>
    </location>
</feature>
<dbReference type="Pfam" id="PF00069">
    <property type="entry name" value="Pkinase"/>
    <property type="match status" value="1"/>
</dbReference>
<comment type="caution">
    <text evidence="8">The sequence shown here is derived from an EMBL/GenBank/DDBJ whole genome shotgun (WGS) entry which is preliminary data.</text>
</comment>
<keyword evidence="5 8" id="KW-0418">Kinase</keyword>
<keyword evidence="4" id="KW-0547">Nucleotide-binding</keyword>
<evidence type="ECO:0000256" key="3">
    <source>
        <dbReference type="ARBA" id="ARBA00022679"/>
    </source>
</evidence>
<proteinExistence type="predicted"/>
<dbReference type="SUPFAM" id="SSF56112">
    <property type="entry name" value="Protein kinase-like (PK-like)"/>
    <property type="match status" value="1"/>
</dbReference>
<dbReference type="PANTHER" id="PTHR43289:SF6">
    <property type="entry name" value="SERINE_THREONINE-PROTEIN KINASE NEKL-3"/>
    <property type="match status" value="1"/>
</dbReference>
<dbReference type="Gene3D" id="1.10.510.10">
    <property type="entry name" value="Transferase(Phosphotransferase) domain 1"/>
    <property type="match status" value="1"/>
</dbReference>
<evidence type="ECO:0000313" key="9">
    <source>
        <dbReference type="Proteomes" id="UP000093355"/>
    </source>
</evidence>
<dbReference type="PROSITE" id="PS50011">
    <property type="entry name" value="PROTEIN_KINASE_DOM"/>
    <property type="match status" value="1"/>
</dbReference>
<evidence type="ECO:0000259" key="7">
    <source>
        <dbReference type="PROSITE" id="PS50011"/>
    </source>
</evidence>
<dbReference type="EMBL" id="LXMD01000021">
    <property type="protein sequence ID" value="OCG74859.1"/>
    <property type="molecule type" value="Genomic_DNA"/>
</dbReference>
<dbReference type="OrthoDB" id="9762169at2"/>
<dbReference type="GO" id="GO:0005524">
    <property type="term" value="F:ATP binding"/>
    <property type="evidence" value="ECO:0007669"/>
    <property type="project" value="UniProtKB-UniRule"/>
</dbReference>
<dbReference type="PANTHER" id="PTHR43289">
    <property type="entry name" value="MITOGEN-ACTIVATED PROTEIN KINASE KINASE KINASE 20-RELATED"/>
    <property type="match status" value="1"/>
</dbReference>
<dbReference type="InterPro" id="IPR017441">
    <property type="entry name" value="Protein_kinase_ATP_BS"/>
</dbReference>
<dbReference type="EC" id="2.7.11.1" evidence="1"/>
<evidence type="ECO:0000256" key="6">
    <source>
        <dbReference type="ARBA" id="ARBA00022840"/>
    </source>
</evidence>
<dbReference type="Gene3D" id="3.30.200.20">
    <property type="entry name" value="Phosphorylase Kinase, domain 1"/>
    <property type="match status" value="1"/>
</dbReference>
<dbReference type="InterPro" id="IPR011009">
    <property type="entry name" value="Kinase-like_dom_sf"/>
</dbReference>
<reference evidence="8 9" key="1">
    <citation type="submission" date="2016-05" db="EMBL/GenBank/DDBJ databases">
        <authorList>
            <person name="Lavstsen T."/>
            <person name="Jespersen J.S."/>
        </authorList>
    </citation>
    <scope>NUCLEOTIDE SEQUENCE [LARGE SCALE GENOMIC DNA]</scope>
    <source>
        <strain evidence="8 9">YLB-01</strain>
    </source>
</reference>
<sequence>MAERLPAQPPVLPGLNYVRPLGSGGFADVYLYGQDMPRREVAVKVLPDSLHTPELVRMFNAEIDVLARLATHPSIVTIYDAGLAPDGRPYISMEYCPASYAKRYRQERIPVHEVLEVAVKMASALETAHRSGVIHRDIKPSNILVTGYGTPVLADFGISASIAGAARASMALSVPWSAPEVVLEQSAGTVASEVWGIAATIYSLLAGRSPFERSDRAENSREHLTRRIARAAYTPIGRGDVPPALEAVLQRAMNREPSRRQQSALQFAEDIRAVQAAAGLVPTPVEVRVESYRPSSRLDLDDTAARWAQRPSVAYPTTRKYQPNAPLHRDEDGTVTTMPRRRRVVWPWYVAGGAGLIAVGAAAAWLIGTVI</sequence>
<dbReference type="CDD" id="cd14014">
    <property type="entry name" value="STKc_PknB_like"/>
    <property type="match status" value="1"/>
</dbReference>
<dbReference type="STRING" id="904291.A7J15_04015"/>
<keyword evidence="2 8" id="KW-0723">Serine/threonine-protein kinase</keyword>
<name>A0A1B9NE28_9MICO</name>
<gene>
    <name evidence="8" type="ORF">A7J15_04015</name>
</gene>